<sequence>MKPVDCIISNVLSEGNVMELDEVFKSLSNPTRRAILSWLKEPDLHFRDYIPLQLYDFSVYGVCASFIQDKAGLSQPATSLCLKVLQDMDFLIATKVGRWTYYKRNDERLAEVMSLLTTELSTVLQTDLSP</sequence>
<dbReference type="KEGG" id="pct:PC1_1476"/>
<dbReference type="CDD" id="cd00090">
    <property type="entry name" value="HTH_ARSR"/>
    <property type="match status" value="1"/>
</dbReference>
<name>C6DDQ9_PECCP</name>
<reference evidence="5 6" key="1">
    <citation type="submission" date="2009-07" db="EMBL/GenBank/DDBJ databases">
        <title>Complete sequence of Pectobacterium carotovorum subsp. carotovorum PC1.</title>
        <authorList>
            <consortium name="US DOE Joint Genome Institute"/>
            <person name="Lucas S."/>
            <person name="Copeland A."/>
            <person name="Lapidus A."/>
            <person name="Glavina del Rio T."/>
            <person name="Tice H."/>
            <person name="Bruce D."/>
            <person name="Goodwin L."/>
            <person name="Pitluck S."/>
            <person name="Munk A.C."/>
            <person name="Brettin T."/>
            <person name="Detter J.C."/>
            <person name="Han C."/>
            <person name="Tapia R."/>
            <person name="Larimer F."/>
            <person name="Land M."/>
            <person name="Hauser L."/>
            <person name="Kyrpides N."/>
            <person name="Mikhailova N."/>
            <person name="Balakrishnan V."/>
            <person name="Glasner J."/>
            <person name="Perna N.T."/>
        </authorList>
    </citation>
    <scope>NUCLEOTIDE SEQUENCE [LARGE SCALE GENOMIC DNA]</scope>
    <source>
        <strain evidence="5 6">PC1</strain>
    </source>
</reference>
<dbReference type="InterPro" id="IPR036390">
    <property type="entry name" value="WH_DNA-bd_sf"/>
</dbReference>
<dbReference type="SMART" id="SM00418">
    <property type="entry name" value="HTH_ARSR"/>
    <property type="match status" value="1"/>
</dbReference>
<dbReference type="AlphaFoldDB" id="C6DDQ9"/>
<evidence type="ECO:0000256" key="1">
    <source>
        <dbReference type="ARBA" id="ARBA00023015"/>
    </source>
</evidence>
<dbReference type="PROSITE" id="PS50987">
    <property type="entry name" value="HTH_ARSR_2"/>
    <property type="match status" value="1"/>
</dbReference>
<dbReference type="InterPro" id="IPR036388">
    <property type="entry name" value="WH-like_DNA-bd_sf"/>
</dbReference>
<dbReference type="Proteomes" id="UP000002736">
    <property type="component" value="Chromosome"/>
</dbReference>
<dbReference type="SUPFAM" id="SSF46785">
    <property type="entry name" value="Winged helix' DNA-binding domain"/>
    <property type="match status" value="1"/>
</dbReference>
<evidence type="ECO:0000313" key="5">
    <source>
        <dbReference type="EMBL" id="ACT12521.1"/>
    </source>
</evidence>
<gene>
    <name evidence="5" type="ordered locus">PC1_1476</name>
</gene>
<keyword evidence="2" id="KW-0238">DNA-binding</keyword>
<evidence type="ECO:0000259" key="4">
    <source>
        <dbReference type="PROSITE" id="PS50987"/>
    </source>
</evidence>
<feature type="domain" description="HTH arsR-type" evidence="4">
    <location>
        <begin position="12"/>
        <end position="124"/>
    </location>
</feature>
<dbReference type="PANTHER" id="PTHR33154:SF33">
    <property type="entry name" value="TRANSCRIPTIONAL REPRESSOR SDPR"/>
    <property type="match status" value="1"/>
</dbReference>
<organism evidence="5 6">
    <name type="scientific">Pectobacterium carotovorum subsp. carotovorum (strain PC1)</name>
    <dbReference type="NCBI Taxonomy" id="561230"/>
    <lineage>
        <taxon>Bacteria</taxon>
        <taxon>Pseudomonadati</taxon>
        <taxon>Pseudomonadota</taxon>
        <taxon>Gammaproteobacteria</taxon>
        <taxon>Enterobacterales</taxon>
        <taxon>Pectobacteriaceae</taxon>
        <taxon>Pectobacterium</taxon>
    </lineage>
</organism>
<evidence type="ECO:0000256" key="3">
    <source>
        <dbReference type="ARBA" id="ARBA00023163"/>
    </source>
</evidence>
<dbReference type="STRING" id="561230.PC1_1476"/>
<dbReference type="PANTHER" id="PTHR33154">
    <property type="entry name" value="TRANSCRIPTIONAL REGULATOR, ARSR FAMILY"/>
    <property type="match status" value="1"/>
</dbReference>
<dbReference type="Gene3D" id="1.10.10.10">
    <property type="entry name" value="Winged helix-like DNA-binding domain superfamily/Winged helix DNA-binding domain"/>
    <property type="match status" value="1"/>
</dbReference>
<keyword evidence="3" id="KW-0804">Transcription</keyword>
<dbReference type="GO" id="GO:0003700">
    <property type="term" value="F:DNA-binding transcription factor activity"/>
    <property type="evidence" value="ECO:0007669"/>
    <property type="project" value="InterPro"/>
</dbReference>
<dbReference type="InterPro" id="IPR011991">
    <property type="entry name" value="ArsR-like_HTH"/>
</dbReference>
<evidence type="ECO:0000313" key="6">
    <source>
        <dbReference type="Proteomes" id="UP000002736"/>
    </source>
</evidence>
<accession>C6DDQ9</accession>
<dbReference type="HOGENOM" id="CLU_097806_10_0_6"/>
<keyword evidence="1" id="KW-0805">Transcription regulation</keyword>
<dbReference type="InterPro" id="IPR001845">
    <property type="entry name" value="HTH_ArsR_DNA-bd_dom"/>
</dbReference>
<protein>
    <submittedName>
        <fullName evidence="5">Putative transcriptional regulator, ArsR family</fullName>
    </submittedName>
</protein>
<evidence type="ECO:0000256" key="2">
    <source>
        <dbReference type="ARBA" id="ARBA00023125"/>
    </source>
</evidence>
<dbReference type="EMBL" id="CP001657">
    <property type="protein sequence ID" value="ACT12521.1"/>
    <property type="molecule type" value="Genomic_DNA"/>
</dbReference>
<dbReference type="InterPro" id="IPR051081">
    <property type="entry name" value="HTH_MetalResp_TranReg"/>
</dbReference>
<dbReference type="eggNOG" id="COG0640">
    <property type="taxonomic scope" value="Bacteria"/>
</dbReference>
<dbReference type="GO" id="GO:0003677">
    <property type="term" value="F:DNA binding"/>
    <property type="evidence" value="ECO:0007669"/>
    <property type="project" value="UniProtKB-KW"/>
</dbReference>
<proteinExistence type="predicted"/>